<evidence type="ECO:0000313" key="2">
    <source>
        <dbReference type="EMBL" id="GLI55396.1"/>
    </source>
</evidence>
<organism evidence="2 3">
    <name type="scientific">Propionigenium maris DSM 9537</name>
    <dbReference type="NCBI Taxonomy" id="1123000"/>
    <lineage>
        <taxon>Bacteria</taxon>
        <taxon>Fusobacteriati</taxon>
        <taxon>Fusobacteriota</taxon>
        <taxon>Fusobacteriia</taxon>
        <taxon>Fusobacteriales</taxon>
        <taxon>Fusobacteriaceae</taxon>
        <taxon>Propionigenium</taxon>
    </lineage>
</organism>
<dbReference type="AlphaFoldDB" id="A0A9W6LLK3"/>
<keyword evidence="1" id="KW-0732">Signal</keyword>
<name>A0A9W6LLK3_9FUSO</name>
<feature type="signal peptide" evidence="1">
    <location>
        <begin position="1"/>
        <end position="20"/>
    </location>
</feature>
<evidence type="ECO:0000313" key="3">
    <source>
        <dbReference type="Proteomes" id="UP001144471"/>
    </source>
</evidence>
<protein>
    <submittedName>
        <fullName evidence="2">Uncharacterized protein</fullName>
    </submittedName>
</protein>
<dbReference type="Proteomes" id="UP001144471">
    <property type="component" value="Unassembled WGS sequence"/>
</dbReference>
<gene>
    <name evidence="2" type="ORF">PM10SUCC1_09100</name>
</gene>
<reference evidence="2" key="1">
    <citation type="submission" date="2022-12" db="EMBL/GenBank/DDBJ databases">
        <title>Reference genome sequencing for broad-spectrum identification of bacterial and archaeal isolates by mass spectrometry.</title>
        <authorList>
            <person name="Sekiguchi Y."/>
            <person name="Tourlousse D.M."/>
        </authorList>
    </citation>
    <scope>NUCLEOTIDE SEQUENCE</scope>
    <source>
        <strain evidence="2">10succ1</strain>
    </source>
</reference>
<proteinExistence type="predicted"/>
<evidence type="ECO:0000256" key="1">
    <source>
        <dbReference type="SAM" id="SignalP"/>
    </source>
</evidence>
<dbReference type="RefSeq" id="WP_281833823.1">
    <property type="nucleotide sequence ID" value="NZ_BSDY01000003.1"/>
</dbReference>
<comment type="caution">
    <text evidence="2">The sequence shown here is derived from an EMBL/GenBank/DDBJ whole genome shotgun (WGS) entry which is preliminary data.</text>
</comment>
<sequence length="147" mass="16022">MKRLILGALLLTGLTMNAFGSNEGETTVQYKANLYKSVKITHSNDFEGFYYTNGKGSGIQTQTVDFTLEGGDGTVEIKYQTMIEIADGESNKVPYLLSIEEKTTGEHTVPITDGEGQFTMEGQIVQEFPEGTDGIYTGVVAITALYK</sequence>
<feature type="chain" id="PRO_5040761863" evidence="1">
    <location>
        <begin position="21"/>
        <end position="147"/>
    </location>
</feature>
<dbReference type="EMBL" id="BSDY01000003">
    <property type="protein sequence ID" value="GLI55396.1"/>
    <property type="molecule type" value="Genomic_DNA"/>
</dbReference>
<accession>A0A9W6LLK3</accession>
<keyword evidence="3" id="KW-1185">Reference proteome</keyword>